<feature type="transmembrane region" description="Helical" evidence="7">
    <location>
        <begin position="64"/>
        <end position="86"/>
    </location>
</feature>
<dbReference type="Pfam" id="PF20730">
    <property type="entry name" value="YetF_N"/>
    <property type="match status" value="1"/>
</dbReference>
<evidence type="ECO:0000259" key="9">
    <source>
        <dbReference type="Pfam" id="PF20730"/>
    </source>
</evidence>
<evidence type="ECO:0000256" key="1">
    <source>
        <dbReference type="ARBA" id="ARBA00004651"/>
    </source>
</evidence>
<protein>
    <submittedName>
        <fullName evidence="10">Uncharacterized membrane protein YcaP, DUF421 family</fullName>
    </submittedName>
</protein>
<keyword evidence="11" id="KW-1185">Reference proteome</keyword>
<evidence type="ECO:0000256" key="7">
    <source>
        <dbReference type="SAM" id="Phobius"/>
    </source>
</evidence>
<evidence type="ECO:0000313" key="10">
    <source>
        <dbReference type="EMBL" id="SEQ86616.1"/>
    </source>
</evidence>
<dbReference type="EMBL" id="FOFR01000006">
    <property type="protein sequence ID" value="SEQ86616.1"/>
    <property type="molecule type" value="Genomic_DNA"/>
</dbReference>
<organism evidence="10 11">
    <name type="scientific">Lentzea xinjiangensis</name>
    <dbReference type="NCBI Taxonomy" id="402600"/>
    <lineage>
        <taxon>Bacteria</taxon>
        <taxon>Bacillati</taxon>
        <taxon>Actinomycetota</taxon>
        <taxon>Actinomycetes</taxon>
        <taxon>Pseudonocardiales</taxon>
        <taxon>Pseudonocardiaceae</taxon>
        <taxon>Lentzea</taxon>
    </lineage>
</organism>
<evidence type="ECO:0000256" key="2">
    <source>
        <dbReference type="ARBA" id="ARBA00006448"/>
    </source>
</evidence>
<dbReference type="Gene3D" id="3.30.240.20">
    <property type="entry name" value="bsu07140 like domains"/>
    <property type="match status" value="1"/>
</dbReference>
<sequence length="185" mass="19785">MLFDSWTGLLRVVIVGICAYTALVLLLRLSGKRTLAKMNAFDLVVTVALGSTLATVLLTSDVALAEGVLALALLVGAQFAVAWTSVRLPLVRRTVKSSPTLLVWRGSLRDDVLRDQRVNRAEVLQAVRAQGLGGLDQVAAVVLETDGTFSVVPISSAGSLDTLDNVPDVPCDRFTGRRQADREPC</sequence>
<accession>A0A1H9JIF2</accession>
<dbReference type="PANTHER" id="PTHR34582">
    <property type="entry name" value="UPF0702 TRANSMEMBRANE PROTEIN YCAP"/>
    <property type="match status" value="1"/>
</dbReference>
<dbReference type="GO" id="GO:0005886">
    <property type="term" value="C:plasma membrane"/>
    <property type="evidence" value="ECO:0007669"/>
    <property type="project" value="UniProtKB-SubCell"/>
</dbReference>
<proteinExistence type="inferred from homology"/>
<feature type="domain" description="YetF-like N-terminal transmembrane" evidence="9">
    <location>
        <begin position="17"/>
        <end position="75"/>
    </location>
</feature>
<gene>
    <name evidence="10" type="ORF">SAMN05216188_1065</name>
</gene>
<feature type="transmembrane region" description="Helical" evidence="7">
    <location>
        <begin position="39"/>
        <end position="58"/>
    </location>
</feature>
<dbReference type="PANTHER" id="PTHR34582:SF6">
    <property type="entry name" value="UPF0702 TRANSMEMBRANE PROTEIN YCAP"/>
    <property type="match status" value="1"/>
</dbReference>
<evidence type="ECO:0000256" key="5">
    <source>
        <dbReference type="ARBA" id="ARBA00022989"/>
    </source>
</evidence>
<name>A0A1H9JIF2_9PSEU</name>
<evidence type="ECO:0000313" key="11">
    <source>
        <dbReference type="Proteomes" id="UP000199352"/>
    </source>
</evidence>
<reference evidence="11" key="1">
    <citation type="submission" date="2016-10" db="EMBL/GenBank/DDBJ databases">
        <authorList>
            <person name="Varghese N."/>
            <person name="Submissions S."/>
        </authorList>
    </citation>
    <scope>NUCLEOTIDE SEQUENCE [LARGE SCALE GENOMIC DNA]</scope>
    <source>
        <strain evidence="11">CGMCC 4.3525</strain>
    </source>
</reference>
<comment type="similarity">
    <text evidence="2">Belongs to the UPF0702 family.</text>
</comment>
<dbReference type="InterPro" id="IPR007353">
    <property type="entry name" value="DUF421"/>
</dbReference>
<evidence type="ECO:0000256" key="4">
    <source>
        <dbReference type="ARBA" id="ARBA00022692"/>
    </source>
</evidence>
<dbReference type="Pfam" id="PF04239">
    <property type="entry name" value="DUF421"/>
    <property type="match status" value="1"/>
</dbReference>
<dbReference type="InterPro" id="IPR048454">
    <property type="entry name" value="YetF_N"/>
</dbReference>
<dbReference type="InterPro" id="IPR023090">
    <property type="entry name" value="UPF0702_alpha/beta_dom_sf"/>
</dbReference>
<dbReference type="AlphaFoldDB" id="A0A1H9JIF2"/>
<evidence type="ECO:0000259" key="8">
    <source>
        <dbReference type="Pfam" id="PF04239"/>
    </source>
</evidence>
<evidence type="ECO:0000256" key="6">
    <source>
        <dbReference type="ARBA" id="ARBA00023136"/>
    </source>
</evidence>
<feature type="transmembrane region" description="Helical" evidence="7">
    <location>
        <begin position="6"/>
        <end position="27"/>
    </location>
</feature>
<feature type="domain" description="YetF C-terminal" evidence="8">
    <location>
        <begin position="90"/>
        <end position="155"/>
    </location>
</feature>
<dbReference type="OrthoDB" id="9793799at2"/>
<evidence type="ECO:0000256" key="3">
    <source>
        <dbReference type="ARBA" id="ARBA00022475"/>
    </source>
</evidence>
<dbReference type="Proteomes" id="UP000199352">
    <property type="component" value="Unassembled WGS sequence"/>
</dbReference>
<keyword evidence="5 7" id="KW-1133">Transmembrane helix</keyword>
<comment type="subcellular location">
    <subcellularLocation>
        <location evidence="1">Cell membrane</location>
        <topology evidence="1">Multi-pass membrane protein</topology>
    </subcellularLocation>
</comment>
<keyword evidence="4 7" id="KW-0812">Transmembrane</keyword>
<dbReference type="RefSeq" id="WP_089951368.1">
    <property type="nucleotide sequence ID" value="NZ_FOFR01000006.1"/>
</dbReference>
<keyword evidence="6 7" id="KW-0472">Membrane</keyword>
<keyword evidence="3" id="KW-1003">Cell membrane</keyword>